<dbReference type="Pfam" id="PF13442">
    <property type="entry name" value="Cytochrome_CBB3"/>
    <property type="match status" value="1"/>
</dbReference>
<dbReference type="InterPro" id="IPR036909">
    <property type="entry name" value="Cyt_c-like_dom_sf"/>
</dbReference>
<keyword evidence="1" id="KW-0813">Transport</keyword>
<dbReference type="PANTHER" id="PTHR40942">
    <property type="match status" value="1"/>
</dbReference>
<dbReference type="Gene3D" id="1.10.760.10">
    <property type="entry name" value="Cytochrome c-like domain"/>
    <property type="match status" value="1"/>
</dbReference>
<evidence type="ECO:0000256" key="7">
    <source>
        <dbReference type="SAM" id="SignalP"/>
    </source>
</evidence>
<dbReference type="PANTHER" id="PTHR40942:SF4">
    <property type="entry name" value="CYTOCHROME C5"/>
    <property type="match status" value="1"/>
</dbReference>
<dbReference type="SUPFAM" id="SSF46626">
    <property type="entry name" value="Cytochrome c"/>
    <property type="match status" value="1"/>
</dbReference>
<name>A0A9Q3ZC91_9GAMM</name>
<dbReference type="InterPro" id="IPR009056">
    <property type="entry name" value="Cyt_c-like_dom"/>
</dbReference>
<accession>A0A9Q3ZC91</accession>
<dbReference type="Proteomes" id="UP001107961">
    <property type="component" value="Unassembled WGS sequence"/>
</dbReference>
<dbReference type="RefSeq" id="WP_022994794.1">
    <property type="nucleotide sequence ID" value="NZ_CBDDTQ010000003.1"/>
</dbReference>
<keyword evidence="4" id="KW-0249">Electron transport</keyword>
<dbReference type="InterPro" id="IPR002323">
    <property type="entry name" value="Cyt_CIE"/>
</dbReference>
<keyword evidence="3 6" id="KW-0479">Metal-binding</keyword>
<evidence type="ECO:0000256" key="2">
    <source>
        <dbReference type="ARBA" id="ARBA00022617"/>
    </source>
</evidence>
<feature type="chain" id="PRO_5040217231" evidence="7">
    <location>
        <begin position="17"/>
        <end position="116"/>
    </location>
</feature>
<dbReference type="GO" id="GO:0009055">
    <property type="term" value="F:electron transfer activity"/>
    <property type="evidence" value="ECO:0007669"/>
    <property type="project" value="InterPro"/>
</dbReference>
<keyword evidence="7" id="KW-0732">Signal</keyword>
<evidence type="ECO:0000313" key="9">
    <source>
        <dbReference type="EMBL" id="MCE7508110.1"/>
    </source>
</evidence>
<evidence type="ECO:0000256" key="5">
    <source>
        <dbReference type="ARBA" id="ARBA00023004"/>
    </source>
</evidence>
<evidence type="ECO:0000256" key="1">
    <source>
        <dbReference type="ARBA" id="ARBA00022448"/>
    </source>
</evidence>
<dbReference type="PROSITE" id="PS51007">
    <property type="entry name" value="CYTC"/>
    <property type="match status" value="1"/>
</dbReference>
<reference evidence="9" key="1">
    <citation type="submission" date="2022-01" db="EMBL/GenBank/DDBJ databases">
        <authorList>
            <person name="Karlyshev A.V."/>
            <person name="Jaspars M."/>
        </authorList>
    </citation>
    <scope>NUCLEOTIDE SEQUENCE</scope>
    <source>
        <strain evidence="9">AGSA3-2</strain>
    </source>
</reference>
<evidence type="ECO:0000259" key="8">
    <source>
        <dbReference type="PROSITE" id="PS51007"/>
    </source>
</evidence>
<protein>
    <submittedName>
        <fullName evidence="9">C-type cytochrome</fullName>
    </submittedName>
</protein>
<gene>
    <name evidence="9" type="ORF">LZG35_05635</name>
</gene>
<dbReference type="EMBL" id="JAJVKT010000005">
    <property type="protein sequence ID" value="MCE7508110.1"/>
    <property type="molecule type" value="Genomic_DNA"/>
</dbReference>
<keyword evidence="5 6" id="KW-0408">Iron</keyword>
<comment type="caution">
    <text evidence="9">The sequence shown here is derived from an EMBL/GenBank/DDBJ whole genome shotgun (WGS) entry which is preliminary data.</text>
</comment>
<evidence type="ECO:0000256" key="3">
    <source>
        <dbReference type="ARBA" id="ARBA00022723"/>
    </source>
</evidence>
<dbReference type="GO" id="GO:0020037">
    <property type="term" value="F:heme binding"/>
    <property type="evidence" value="ECO:0007669"/>
    <property type="project" value="InterPro"/>
</dbReference>
<dbReference type="PRINTS" id="PR00607">
    <property type="entry name" value="CYTCHROMECIE"/>
</dbReference>
<feature type="signal peptide" evidence="7">
    <location>
        <begin position="1"/>
        <end position="16"/>
    </location>
</feature>
<sequence length="116" mass="12498">MLMRSFYIMTLPLVLAACTDADSTSSDVKKAVRDGASIYQQYCVVCHSSGAGGAPIVAKKNRLHWSHEVEEEGFDAIVREAINGVNAMPPRGGCVDCSDEEIRATVIHMLQLSGAK</sequence>
<keyword evidence="10" id="KW-1185">Reference proteome</keyword>
<evidence type="ECO:0000313" key="10">
    <source>
        <dbReference type="Proteomes" id="UP001107961"/>
    </source>
</evidence>
<keyword evidence="2 6" id="KW-0349">Heme</keyword>
<organism evidence="9 10">
    <name type="scientific">Alloalcanivorax xenomutans</name>
    <dbReference type="NCBI Taxonomy" id="1094342"/>
    <lineage>
        <taxon>Bacteria</taxon>
        <taxon>Pseudomonadati</taxon>
        <taxon>Pseudomonadota</taxon>
        <taxon>Gammaproteobacteria</taxon>
        <taxon>Oceanospirillales</taxon>
        <taxon>Alcanivoracaceae</taxon>
        <taxon>Alloalcanivorax</taxon>
    </lineage>
</organism>
<dbReference type="PROSITE" id="PS51257">
    <property type="entry name" value="PROKAR_LIPOPROTEIN"/>
    <property type="match status" value="1"/>
</dbReference>
<evidence type="ECO:0000256" key="4">
    <source>
        <dbReference type="ARBA" id="ARBA00022982"/>
    </source>
</evidence>
<dbReference type="AlphaFoldDB" id="A0A9Q3ZC91"/>
<evidence type="ECO:0000256" key="6">
    <source>
        <dbReference type="PROSITE-ProRule" id="PRU00433"/>
    </source>
</evidence>
<dbReference type="GeneID" id="94688641"/>
<feature type="domain" description="Cytochrome c" evidence="8">
    <location>
        <begin position="30"/>
        <end position="113"/>
    </location>
</feature>
<dbReference type="GO" id="GO:0005506">
    <property type="term" value="F:iron ion binding"/>
    <property type="evidence" value="ECO:0007669"/>
    <property type="project" value="InterPro"/>
</dbReference>
<proteinExistence type="predicted"/>